<organism evidence="1 2">
    <name type="scientific">Sphingobacterium multivorum</name>
    <dbReference type="NCBI Taxonomy" id="28454"/>
    <lineage>
        <taxon>Bacteria</taxon>
        <taxon>Pseudomonadati</taxon>
        <taxon>Bacteroidota</taxon>
        <taxon>Sphingobacteriia</taxon>
        <taxon>Sphingobacteriales</taxon>
        <taxon>Sphingobacteriaceae</taxon>
        <taxon>Sphingobacterium</taxon>
    </lineage>
</organism>
<name>A0ABX7CXG6_SPHMU</name>
<proteinExistence type="predicted"/>
<evidence type="ECO:0000313" key="2">
    <source>
        <dbReference type="Proteomes" id="UP000595498"/>
    </source>
</evidence>
<protein>
    <submittedName>
        <fullName evidence="1">Uncharacterized protein</fullName>
    </submittedName>
</protein>
<accession>A0ABX7CXG6</accession>
<sequence>MKDSGSGNVGWLAFVPMRKAAAAANSAADPSAQTACGLSTVIEYPTVQE</sequence>
<keyword evidence="2" id="KW-1185">Reference proteome</keyword>
<evidence type="ECO:0000313" key="1">
    <source>
        <dbReference type="EMBL" id="QQT56168.1"/>
    </source>
</evidence>
<dbReference type="EMBL" id="CP068224">
    <property type="protein sequence ID" value="QQT56168.1"/>
    <property type="molecule type" value="Genomic_DNA"/>
</dbReference>
<reference evidence="1 2" key="1">
    <citation type="submission" date="2021-01" db="EMBL/GenBank/DDBJ databases">
        <title>FDA dAtabase for Regulatory Grade micrObial Sequences (FDA-ARGOS): Supporting development and validation of Infectious Disease Dx tests.</title>
        <authorList>
            <person name="Sproer C."/>
            <person name="Gronow S."/>
            <person name="Severitt S."/>
            <person name="Schroder I."/>
            <person name="Tallon L."/>
            <person name="Sadzewicz L."/>
            <person name="Zhao X."/>
            <person name="Boylan J."/>
            <person name="Ott S."/>
            <person name="Bowen H."/>
            <person name="Vavikolanu K."/>
            <person name="Mehta A."/>
            <person name="Aluvathingal J."/>
            <person name="Nadendla S."/>
            <person name="Lowell S."/>
            <person name="Myers T."/>
            <person name="Yan Y."/>
            <person name="Sichtig H."/>
        </authorList>
    </citation>
    <scope>NUCLEOTIDE SEQUENCE [LARGE SCALE GENOMIC DNA]</scope>
    <source>
        <strain evidence="1 2">FDAARGOS_1141</strain>
    </source>
</reference>
<gene>
    <name evidence="1" type="ORF">I6I98_13255</name>
</gene>
<dbReference type="Proteomes" id="UP000595498">
    <property type="component" value="Chromosome"/>
</dbReference>